<keyword evidence="3" id="KW-1185">Reference proteome</keyword>
<evidence type="ECO:0000256" key="1">
    <source>
        <dbReference type="SAM" id="MobiDB-lite"/>
    </source>
</evidence>
<name>A0ABN8NBU8_9CNID</name>
<dbReference type="Proteomes" id="UP001159405">
    <property type="component" value="Unassembled WGS sequence"/>
</dbReference>
<evidence type="ECO:0000313" key="2">
    <source>
        <dbReference type="EMBL" id="CAH3045343.1"/>
    </source>
</evidence>
<reference evidence="2 3" key="1">
    <citation type="submission" date="2022-05" db="EMBL/GenBank/DDBJ databases">
        <authorList>
            <consortium name="Genoscope - CEA"/>
            <person name="William W."/>
        </authorList>
    </citation>
    <scope>NUCLEOTIDE SEQUENCE [LARGE SCALE GENOMIC DNA]</scope>
</reference>
<sequence>MIATLIKYTGFHVSLLGVSPSFYNKKSDVLGLLYNAEMLKQKKDDESVLMSCFGEDQTKDQNLPSTSQAQVSESQTVDGGASIGTPVSESVVVAAQQSGIGQGLEHNIPCVTQTQVSQGGAGVSIETPVVENGNTVVAPQQIGGQDKVQSIPCVSQAHISQGGGGGVSIGTLVSENGNTGVAVRQSTIGPGWKIAFDNIDIYQRVREMTEDNQNKDLHWVNHVKITNRVSGNHLPDDKPTLDSVMQLDNCKVIPSVPDHISQRGNYIVLIERILTEEIACLSFCTDVVAGHIPHRHSKEMMVKSEKESLGIIFHKPNIQNENTTDGINETMHQLHSYVLCPIYITRKDCIQQNRSHCPT</sequence>
<organism evidence="2 3">
    <name type="scientific">Porites lobata</name>
    <dbReference type="NCBI Taxonomy" id="104759"/>
    <lineage>
        <taxon>Eukaryota</taxon>
        <taxon>Metazoa</taxon>
        <taxon>Cnidaria</taxon>
        <taxon>Anthozoa</taxon>
        <taxon>Hexacorallia</taxon>
        <taxon>Scleractinia</taxon>
        <taxon>Fungiina</taxon>
        <taxon>Poritidae</taxon>
        <taxon>Porites</taxon>
    </lineage>
</organism>
<proteinExistence type="predicted"/>
<comment type="caution">
    <text evidence="2">The sequence shown here is derived from an EMBL/GenBank/DDBJ whole genome shotgun (WGS) entry which is preliminary data.</text>
</comment>
<evidence type="ECO:0000313" key="3">
    <source>
        <dbReference type="Proteomes" id="UP001159405"/>
    </source>
</evidence>
<gene>
    <name evidence="2" type="ORF">PLOB_00006357</name>
</gene>
<feature type="compositionally biased region" description="Polar residues" evidence="1">
    <location>
        <begin position="60"/>
        <end position="77"/>
    </location>
</feature>
<accession>A0ABN8NBU8</accession>
<dbReference type="EMBL" id="CALNXK010000013">
    <property type="protein sequence ID" value="CAH3045343.1"/>
    <property type="molecule type" value="Genomic_DNA"/>
</dbReference>
<protein>
    <submittedName>
        <fullName evidence="2">Uncharacterized protein</fullName>
    </submittedName>
</protein>
<feature type="region of interest" description="Disordered" evidence="1">
    <location>
        <begin position="55"/>
        <end position="80"/>
    </location>
</feature>